<name>A0ABP0NJH8_9DINO</name>
<keyword evidence="1" id="KW-0677">Repeat</keyword>
<sequence>MTIETPEWRPLSSLRSWVPPQDNSAKSIVGYRIYRDNGQGGAIDTQLALLDETTFSYRDASLVTGQVYYYRLMATNGDDGEPVTISAQPSVPPVKPDPALLINTGTGSMTFRFTPLSGAPSGWSPTIRYTLYRNDGLGGVLRFQYEGDMDGTSTVELVLGGLVEGRQYLFQTSYWSRIGQSPLSDVTAVVCCEFRKPGSPALNLRREGDQSNEKITLAWDPVTDIGSSSLIYYRLYMDDGYTEISKNTASGTTTTEFFEFLTPGNPYRFAVAAVNAAGEGPRSERITLTASDVAGQPYDVEATFQSSYRIDLAWKKPLLTGASGMSGYKVWVDDGNGGNINNLIWDGGTKASTLYYSWEPVFSDGSVALLAGHTYRFQVQSVNPTGDGAKSNLFSIVAAAKPDSPGRPTVDRAATSSAAVHLSWTAPYNGGSPILGYIVERKDSPTAAWTSLTTAADSYTSTTYVDSYNLAANSFYIYRVSAFNLVAVGDTMYSPEATIPAAAVPSAPTVSFVTSTETTITVSWDIPLSDLTVTGFRLFADNVLKYDGAGVSTVRTFTLAGCSTGNMHDFRATAISDAGESGYSASLPRYCARRPYPPAQPTLKSTTLSIVEIQWMAPSNNGGMPISGYKVQRANHDTYFFGTVQCLQTDNTYLTILPENQHSCLDDTAFLCPSRKCKYRVLAINGVEDDNFADVSPYLVATAANLPIPPSTVTRDDPPSTKTAIEVQWPPVTSEADTGGALVIGYRVYANTGIDDSLSLVFDGSGSPSVRSFKHTGLTPGRRYWYQVSSVSSVGEGTRSGIFTFLAAEPPTAPLQPRFVTAGFGSITIGLDPPPSDGGSPIVRYAIYHNDGTVNGLLSTQVLVCDMSRTEFAVPNLLLGRDYQIQIQAHADCPTGTGSSLHEYDASGLCVNDADCTLPGDRSDIALYTATDVPDVVALAKVDGTQTRTAVTFRWAAPGNDGGSPITSYEPYRDDGLGGDFVRVDVLPTNYFEPDTALSVTGNEYKYSGLVTGRRYNFFMAACNKRGCRSGSIYGPLTAAAPPNQPDPPMTTGTSASPPAINFTWTPPENGGMPILKTVIERDDGQDDLFTVLAEVDAPDFTYSDMTVTAGLTYRYRIQIQHEQSSSEFSNLATFVAAGLPSQPDAVTLVSQSTTNISVSWTTPASNGADIFQFILRRDDGLGSTLTQIYRAVVALVSRQQHPDTKFLSYKRDVGLKRRKLWSLEIRLPIMAKLFNYSDKKWYYISGDCANYASLFINCFEQDRNDLDSEVSNAFSGPASVKPEVLVGEVLVTLDDARLSCVDQGLGVYKCSYLITEAQTLSVILRVNGQPVNPVSPHTFALVINPKPIDSTSGVSYVYAFTTFFPEIRRSTDNSVIFQVRDEFGNDVPDQGNNFMFCEADGPEQKTTPFRPPLDAVRYAPGLFRVNLKLETTGVHKVNCYALNKGGINARYFNNRWVEGVPAISQVPTAANYTFYITCDDGANLWIDDELVLSQASAGQFQTRPILLTGARLYHLQVMYYERTGFARMRLEWSSDQGLVREVIGKDSWFHSRYLAGVTVDALVQLRDQFGNNRTSSSTSLLFQGRFGPSTLAYTDHNDGTVTVKVGTHLAGQHPLQITLAGVQISNTPTPEIPVNSSLAKYDGTDCAIPAQVTAGIQSLFQCFPRDTFGNKVVDNDIFIEAEFVNMDDSSAPVVTVAGTYSLVDDNYDFPLQINKVGAYSVVTQLWARGGLIGRYYRTPGFQSLVSLLTDRPHQGLALFEYTRVDPQLNIIWPESPVATCPEDYYSVHWHGYLLPKATGLHNIRIEADRGARVMVGSAWVIDEIASDTAVRASAQVSASQTVLFWSLL</sequence>
<dbReference type="SUPFAM" id="SSF49265">
    <property type="entry name" value="Fibronectin type III"/>
    <property type="match status" value="7"/>
</dbReference>
<dbReference type="InterPro" id="IPR037524">
    <property type="entry name" value="PA14/GLEYA"/>
</dbReference>
<gene>
    <name evidence="4" type="ORF">CCMP2556_LOCUS31391</name>
</gene>
<evidence type="ECO:0000313" key="5">
    <source>
        <dbReference type="Proteomes" id="UP001642484"/>
    </source>
</evidence>
<dbReference type="InterPro" id="IPR013783">
    <property type="entry name" value="Ig-like_fold"/>
</dbReference>
<dbReference type="CDD" id="cd00063">
    <property type="entry name" value="FN3"/>
    <property type="match status" value="7"/>
</dbReference>
<dbReference type="SMART" id="SM00060">
    <property type="entry name" value="FN3"/>
    <property type="match status" value="12"/>
</dbReference>
<dbReference type="PROSITE" id="PS51820">
    <property type="entry name" value="PA14"/>
    <property type="match status" value="2"/>
</dbReference>
<feature type="domain" description="Fibronectin type-III" evidence="2">
    <location>
        <begin position="504"/>
        <end position="595"/>
    </location>
</feature>
<feature type="domain" description="Fibronectin type-III" evidence="2">
    <location>
        <begin position="200"/>
        <end position="293"/>
    </location>
</feature>
<reference evidence="4 5" key="1">
    <citation type="submission" date="2024-02" db="EMBL/GenBank/DDBJ databases">
        <authorList>
            <person name="Chen Y."/>
            <person name="Shah S."/>
            <person name="Dougan E. K."/>
            <person name="Thang M."/>
            <person name="Chan C."/>
        </authorList>
    </citation>
    <scope>NUCLEOTIDE SEQUENCE [LARGE SCALE GENOMIC DNA]</scope>
</reference>
<dbReference type="Pfam" id="PF07691">
    <property type="entry name" value="PA14"/>
    <property type="match status" value="2"/>
</dbReference>
<feature type="domain" description="Fibronectin type-III" evidence="2">
    <location>
        <begin position="709"/>
        <end position="810"/>
    </location>
</feature>
<feature type="domain" description="Fibronectin type-III" evidence="2">
    <location>
        <begin position="1045"/>
        <end position="1141"/>
    </location>
</feature>
<evidence type="ECO:0000256" key="1">
    <source>
        <dbReference type="ARBA" id="ARBA00022737"/>
    </source>
</evidence>
<dbReference type="InterPro" id="IPR050964">
    <property type="entry name" value="Striated_Muscle_Regulatory"/>
</dbReference>
<evidence type="ECO:0000313" key="4">
    <source>
        <dbReference type="EMBL" id="CAK9063910.1"/>
    </source>
</evidence>
<dbReference type="InterPro" id="IPR036116">
    <property type="entry name" value="FN3_sf"/>
</dbReference>
<proteinExistence type="predicted"/>
<dbReference type="PANTHER" id="PTHR13817">
    <property type="entry name" value="TITIN"/>
    <property type="match status" value="1"/>
</dbReference>
<evidence type="ECO:0000259" key="2">
    <source>
        <dbReference type="PROSITE" id="PS50853"/>
    </source>
</evidence>
<dbReference type="Proteomes" id="UP001642484">
    <property type="component" value="Unassembled WGS sequence"/>
</dbReference>
<accession>A0ABP0NJH8</accession>
<feature type="domain" description="Fibronectin type-III" evidence="2">
    <location>
        <begin position="933"/>
        <end position="1044"/>
    </location>
</feature>
<feature type="domain" description="Fibronectin type-III" evidence="2">
    <location>
        <begin position="813"/>
        <end position="909"/>
    </location>
</feature>
<feature type="domain" description="Fibronectin type-III" evidence="2">
    <location>
        <begin position="92"/>
        <end position="194"/>
    </location>
</feature>
<dbReference type="EMBL" id="CAXAMN010021834">
    <property type="protein sequence ID" value="CAK9063910.1"/>
    <property type="molecule type" value="Genomic_DNA"/>
</dbReference>
<protein>
    <submittedName>
        <fullName evidence="4">Uncharacterized protein</fullName>
    </submittedName>
</protein>
<dbReference type="SMART" id="SM00758">
    <property type="entry name" value="PA14"/>
    <property type="match status" value="1"/>
</dbReference>
<dbReference type="PANTHER" id="PTHR13817:SF73">
    <property type="entry name" value="FIBRONECTIN TYPE-III DOMAIN-CONTAINING PROTEIN"/>
    <property type="match status" value="1"/>
</dbReference>
<dbReference type="SUPFAM" id="SSF56988">
    <property type="entry name" value="Anthrax protective antigen"/>
    <property type="match status" value="2"/>
</dbReference>
<dbReference type="Gene3D" id="3.90.182.10">
    <property type="entry name" value="Toxin - Anthrax Protective Antigen,domain 1"/>
    <property type="match status" value="2"/>
</dbReference>
<comment type="caution">
    <text evidence="4">The sequence shown here is derived from an EMBL/GenBank/DDBJ whole genome shotgun (WGS) entry which is preliminary data.</text>
</comment>
<dbReference type="PROSITE" id="PS50853">
    <property type="entry name" value="FN3"/>
    <property type="match status" value="11"/>
</dbReference>
<dbReference type="Pfam" id="PF00041">
    <property type="entry name" value="fn3"/>
    <property type="match status" value="3"/>
</dbReference>
<dbReference type="InterPro" id="IPR003961">
    <property type="entry name" value="FN3_dom"/>
</dbReference>
<dbReference type="Gene3D" id="2.60.40.10">
    <property type="entry name" value="Immunoglobulins"/>
    <property type="match status" value="12"/>
</dbReference>
<organism evidence="4 5">
    <name type="scientific">Durusdinium trenchii</name>
    <dbReference type="NCBI Taxonomy" id="1381693"/>
    <lineage>
        <taxon>Eukaryota</taxon>
        <taxon>Sar</taxon>
        <taxon>Alveolata</taxon>
        <taxon>Dinophyceae</taxon>
        <taxon>Suessiales</taxon>
        <taxon>Symbiodiniaceae</taxon>
        <taxon>Durusdinium</taxon>
    </lineage>
</organism>
<feature type="domain" description="PA14" evidence="3">
    <location>
        <begin position="1727"/>
        <end position="1849"/>
    </location>
</feature>
<feature type="domain" description="Fibronectin type-III" evidence="2">
    <location>
        <begin position="296"/>
        <end position="403"/>
    </location>
</feature>
<feature type="domain" description="Fibronectin type-III" evidence="2">
    <location>
        <begin position="404"/>
        <end position="502"/>
    </location>
</feature>
<keyword evidence="5" id="KW-1185">Reference proteome</keyword>
<evidence type="ECO:0000259" key="3">
    <source>
        <dbReference type="PROSITE" id="PS51820"/>
    </source>
</evidence>
<feature type="domain" description="Fibronectin type-III" evidence="2">
    <location>
        <begin position="1"/>
        <end position="90"/>
    </location>
</feature>
<feature type="domain" description="Fibronectin type-III" evidence="2">
    <location>
        <begin position="597"/>
        <end position="705"/>
    </location>
</feature>
<feature type="domain" description="PA14" evidence="3">
    <location>
        <begin position="1400"/>
        <end position="1548"/>
    </location>
</feature>
<dbReference type="InterPro" id="IPR011658">
    <property type="entry name" value="PA14_dom"/>
</dbReference>